<feature type="transmembrane region" description="Helical" evidence="1">
    <location>
        <begin position="117"/>
        <end position="137"/>
    </location>
</feature>
<dbReference type="OMA" id="TISEVHY"/>
<dbReference type="Proteomes" id="UP000030762">
    <property type="component" value="Unassembled WGS sequence"/>
</dbReference>
<dbReference type="RefSeq" id="XP_008609461.1">
    <property type="nucleotide sequence ID" value="XM_008611239.1"/>
</dbReference>
<keyword evidence="1" id="KW-1133">Transmembrane helix</keyword>
<protein>
    <submittedName>
        <fullName evidence="2">Uncharacterized protein</fullName>
    </submittedName>
</protein>
<evidence type="ECO:0000313" key="2">
    <source>
        <dbReference type="EMBL" id="EQC37299.1"/>
    </source>
</evidence>
<keyword evidence="1" id="KW-0472">Membrane</keyword>
<dbReference type="VEuPathDB" id="FungiDB:SDRG_05521"/>
<evidence type="ECO:0000256" key="1">
    <source>
        <dbReference type="SAM" id="Phobius"/>
    </source>
</evidence>
<proteinExistence type="predicted"/>
<sequence length="186" mass="20388">MWDFDTNVSVLAATFSVGLASFLIGFACAYRATRRKHATQNVNQVPDITLIKYCTKVLRVLCLGVLGCQFALFSHATSIPSTTLNVPLYDSLYRPLLGALGAAFGFSTNFHPSVRHLFLVAMLSLVVFDTISEVHYLSIAECAAKGQLCTPIPITSDELLRLVLRDLAGIVLELWAALQQSILERP</sequence>
<dbReference type="eggNOG" id="ENOG502SCBE">
    <property type="taxonomic scope" value="Eukaryota"/>
</dbReference>
<accession>T0QH54</accession>
<keyword evidence="3" id="KW-1185">Reference proteome</keyword>
<dbReference type="AlphaFoldDB" id="T0QH54"/>
<evidence type="ECO:0000313" key="3">
    <source>
        <dbReference type="Proteomes" id="UP000030762"/>
    </source>
</evidence>
<keyword evidence="1" id="KW-0812">Transmembrane</keyword>
<name>T0QH54_SAPDV</name>
<dbReference type="EMBL" id="JH767145">
    <property type="protein sequence ID" value="EQC37299.1"/>
    <property type="molecule type" value="Genomic_DNA"/>
</dbReference>
<feature type="transmembrane region" description="Helical" evidence="1">
    <location>
        <begin position="53"/>
        <end position="72"/>
    </location>
</feature>
<reference evidence="2 3" key="1">
    <citation type="submission" date="2012-04" db="EMBL/GenBank/DDBJ databases">
        <title>The Genome Sequence of Saprolegnia declina VS20.</title>
        <authorList>
            <consortium name="The Broad Institute Genome Sequencing Platform"/>
            <person name="Russ C."/>
            <person name="Nusbaum C."/>
            <person name="Tyler B."/>
            <person name="van West P."/>
            <person name="Dieguez-Uribeondo J."/>
            <person name="de Bruijn I."/>
            <person name="Tripathy S."/>
            <person name="Jiang R."/>
            <person name="Young S.K."/>
            <person name="Zeng Q."/>
            <person name="Gargeya S."/>
            <person name="Fitzgerald M."/>
            <person name="Haas B."/>
            <person name="Abouelleil A."/>
            <person name="Alvarado L."/>
            <person name="Arachchi H.M."/>
            <person name="Berlin A."/>
            <person name="Chapman S.B."/>
            <person name="Goldberg J."/>
            <person name="Griggs A."/>
            <person name="Gujja S."/>
            <person name="Hansen M."/>
            <person name="Howarth C."/>
            <person name="Imamovic A."/>
            <person name="Larimer J."/>
            <person name="McCowen C."/>
            <person name="Montmayeur A."/>
            <person name="Murphy C."/>
            <person name="Neiman D."/>
            <person name="Pearson M."/>
            <person name="Priest M."/>
            <person name="Roberts A."/>
            <person name="Saif S."/>
            <person name="Shea T."/>
            <person name="Sisk P."/>
            <person name="Sykes S."/>
            <person name="Wortman J."/>
            <person name="Nusbaum C."/>
            <person name="Birren B."/>
        </authorList>
    </citation>
    <scope>NUCLEOTIDE SEQUENCE [LARGE SCALE GENOMIC DNA]</scope>
    <source>
        <strain evidence="2 3">VS20</strain>
    </source>
</reference>
<organism evidence="2 3">
    <name type="scientific">Saprolegnia diclina (strain VS20)</name>
    <dbReference type="NCBI Taxonomy" id="1156394"/>
    <lineage>
        <taxon>Eukaryota</taxon>
        <taxon>Sar</taxon>
        <taxon>Stramenopiles</taxon>
        <taxon>Oomycota</taxon>
        <taxon>Saprolegniomycetes</taxon>
        <taxon>Saprolegniales</taxon>
        <taxon>Saprolegniaceae</taxon>
        <taxon>Saprolegnia</taxon>
    </lineage>
</organism>
<dbReference type="InParanoid" id="T0QH54"/>
<dbReference type="GeneID" id="19946248"/>
<dbReference type="OrthoDB" id="69165at2759"/>
<feature type="transmembrane region" description="Helical" evidence="1">
    <location>
        <begin position="12"/>
        <end position="32"/>
    </location>
</feature>
<gene>
    <name evidence="2" type="ORF">SDRG_05521</name>
</gene>